<dbReference type="PANTHER" id="PTHR30011:SF16">
    <property type="entry name" value="C2H2 FINGER DOMAIN TRANSCRIPTION FACTOR (EUROFUNG)-RELATED"/>
    <property type="match status" value="1"/>
</dbReference>
<evidence type="ECO:0000256" key="3">
    <source>
        <dbReference type="ARBA" id="ARBA00023002"/>
    </source>
</evidence>
<dbReference type="PIRSF" id="PIRSF000337">
    <property type="entry name" value="NTA_MOA"/>
    <property type="match status" value="1"/>
</dbReference>
<feature type="binding site" evidence="6">
    <location>
        <position position="230"/>
    </location>
    <ligand>
        <name>FMN</name>
        <dbReference type="ChEBI" id="CHEBI:58210"/>
    </ligand>
</feature>
<dbReference type="SUPFAM" id="SSF51679">
    <property type="entry name" value="Bacterial luciferase-like"/>
    <property type="match status" value="1"/>
</dbReference>
<gene>
    <name evidence="8" type="ORF">DWE98_18425</name>
</gene>
<dbReference type="InterPro" id="IPR016215">
    <property type="entry name" value="NTA_MOA"/>
</dbReference>
<evidence type="ECO:0000313" key="8">
    <source>
        <dbReference type="EMBL" id="RDJ22430.1"/>
    </source>
</evidence>
<evidence type="ECO:0000256" key="2">
    <source>
        <dbReference type="ARBA" id="ARBA00022643"/>
    </source>
</evidence>
<keyword evidence="9" id="KW-1185">Reference proteome</keyword>
<evidence type="ECO:0000256" key="1">
    <source>
        <dbReference type="ARBA" id="ARBA00022630"/>
    </source>
</evidence>
<dbReference type="AlphaFoldDB" id="A0A370L2X9"/>
<dbReference type="Proteomes" id="UP000255207">
    <property type="component" value="Unassembled WGS sequence"/>
</dbReference>
<dbReference type="RefSeq" id="WP_114830760.1">
    <property type="nucleotide sequence ID" value="NZ_QQTO01000005.1"/>
</dbReference>
<feature type="binding site" evidence="6">
    <location>
        <position position="158"/>
    </location>
    <ligand>
        <name>FMN</name>
        <dbReference type="ChEBI" id="CHEBI:58210"/>
    </ligand>
</feature>
<dbReference type="PANTHER" id="PTHR30011">
    <property type="entry name" value="ALKANESULFONATE MONOOXYGENASE-RELATED"/>
    <property type="match status" value="1"/>
</dbReference>
<protein>
    <submittedName>
        <fullName evidence="8">FMN-dependent monooxygenase</fullName>
    </submittedName>
</protein>
<dbReference type="Gene3D" id="3.20.20.30">
    <property type="entry name" value="Luciferase-like domain"/>
    <property type="match status" value="1"/>
</dbReference>
<dbReference type="InterPro" id="IPR011251">
    <property type="entry name" value="Luciferase-like_dom"/>
</dbReference>
<evidence type="ECO:0000256" key="6">
    <source>
        <dbReference type="PIRSR" id="PIRSR000337-1"/>
    </source>
</evidence>
<reference evidence="9" key="1">
    <citation type="submission" date="2018-07" db="EMBL/GenBank/DDBJ databases">
        <authorList>
            <person name="Safronova V.I."/>
            <person name="Chirak E.R."/>
            <person name="Sazanova A.L."/>
        </authorList>
    </citation>
    <scope>NUCLEOTIDE SEQUENCE [LARGE SCALE GENOMIC DNA]</scope>
    <source>
        <strain evidence="9">RCAM04685</strain>
    </source>
</reference>
<evidence type="ECO:0000313" key="9">
    <source>
        <dbReference type="Proteomes" id="UP000255207"/>
    </source>
</evidence>
<keyword evidence="3" id="KW-0560">Oxidoreductase</keyword>
<dbReference type="Pfam" id="PF00296">
    <property type="entry name" value="Bac_luciferase"/>
    <property type="match status" value="1"/>
</dbReference>
<dbReference type="GO" id="GO:0016705">
    <property type="term" value="F:oxidoreductase activity, acting on paired donors, with incorporation or reduction of molecular oxygen"/>
    <property type="evidence" value="ECO:0007669"/>
    <property type="project" value="InterPro"/>
</dbReference>
<comment type="similarity">
    <text evidence="5">Belongs to the NtaA/SnaA/DszA monooxygenase family.</text>
</comment>
<comment type="caution">
    <text evidence="8">The sequence shown here is derived from an EMBL/GenBank/DDBJ whole genome shotgun (WGS) entry which is preliminary data.</text>
</comment>
<keyword evidence="1 6" id="KW-0285">Flavoprotein</keyword>
<dbReference type="EMBL" id="QQTP01000010">
    <property type="protein sequence ID" value="RDJ22430.1"/>
    <property type="molecule type" value="Genomic_DNA"/>
</dbReference>
<evidence type="ECO:0000256" key="5">
    <source>
        <dbReference type="ARBA" id="ARBA00033748"/>
    </source>
</evidence>
<dbReference type="InterPro" id="IPR051260">
    <property type="entry name" value="Diverse_substr_monoxygenases"/>
</dbReference>
<dbReference type="NCBIfam" id="TIGR03860">
    <property type="entry name" value="FMN_nitrolo"/>
    <property type="match status" value="1"/>
</dbReference>
<evidence type="ECO:0000259" key="7">
    <source>
        <dbReference type="Pfam" id="PF00296"/>
    </source>
</evidence>
<proteinExistence type="inferred from homology"/>
<dbReference type="InterPro" id="IPR036661">
    <property type="entry name" value="Luciferase-like_sf"/>
</dbReference>
<feature type="domain" description="Luciferase-like" evidence="7">
    <location>
        <begin position="28"/>
        <end position="387"/>
    </location>
</feature>
<feature type="binding site" evidence="6">
    <location>
        <position position="154"/>
    </location>
    <ligand>
        <name>FMN</name>
        <dbReference type="ChEBI" id="CHEBI:58210"/>
    </ligand>
</feature>
<evidence type="ECO:0000256" key="4">
    <source>
        <dbReference type="ARBA" id="ARBA00023033"/>
    </source>
</evidence>
<dbReference type="OrthoDB" id="9779442at2"/>
<keyword evidence="4 8" id="KW-0503">Monooxygenase</keyword>
<organism evidence="8 9">
    <name type="scientific">Bosea caraganae</name>
    <dbReference type="NCBI Taxonomy" id="2763117"/>
    <lineage>
        <taxon>Bacteria</taxon>
        <taxon>Pseudomonadati</taxon>
        <taxon>Pseudomonadota</taxon>
        <taxon>Alphaproteobacteria</taxon>
        <taxon>Hyphomicrobiales</taxon>
        <taxon>Boseaceae</taxon>
        <taxon>Bosea</taxon>
    </lineage>
</organism>
<sequence length="453" mass="49604">MAREIRLNAFQMNTPGHSWPGLWRHPRDRSDGFARLDFWTDLARLAERGLLDGIFIADTFGLHDVYLGGADAALAAGAQVPIHDPALVISAMAAVTRHLGFGLTTSVAYEHPYILARRFSTLDHLTNGRIGWNIVTGFLDSAARAMGEAGALDHDERYARAEDYLALVYKLWEESWEDGAVLRDKARGIYADPAKVHAIRHDGPYFRSEAVHLCEPSPQRTPVLYQAGTSPAGKRFAARHAECVFINGHTRSSVARTVSDLRRQATEAGRDPSDLKVFLGATVIAAASEAEARDLVEEYRPYVDPAGILALMSGRLGVDLGAVGLDEPLTGIESNGVRSIVEALTRTDPNRTWTPRDLTRFAGAAGRGPFIVGSAVQVADELQDWADETDIDGFNLTRIVFPETLEAVVDLVVPELQSRGAFKTSYRDGPFREKLFGHARGRLPASHPAKRGF</sequence>
<feature type="binding site" evidence="6">
    <location>
        <position position="58"/>
    </location>
    <ligand>
        <name>FMN</name>
        <dbReference type="ChEBI" id="CHEBI:58210"/>
    </ligand>
</feature>
<keyword evidence="2 6" id="KW-0288">FMN</keyword>
<name>A0A370L2X9_9HYPH</name>
<dbReference type="GO" id="GO:0004497">
    <property type="term" value="F:monooxygenase activity"/>
    <property type="evidence" value="ECO:0007669"/>
    <property type="project" value="UniProtKB-KW"/>
</dbReference>
<feature type="binding site" evidence="6">
    <location>
        <position position="104"/>
    </location>
    <ligand>
        <name>FMN</name>
        <dbReference type="ChEBI" id="CHEBI:58210"/>
    </ligand>
</feature>
<accession>A0A370L2X9</accession>